<dbReference type="Gene3D" id="3.40.30.10">
    <property type="entry name" value="Glutaredoxin"/>
    <property type="match status" value="1"/>
</dbReference>
<dbReference type="NCBIfam" id="TIGR01617">
    <property type="entry name" value="arsC_related"/>
    <property type="match status" value="1"/>
</dbReference>
<dbReference type="CDD" id="cd03036">
    <property type="entry name" value="ArsC_like"/>
    <property type="match status" value="1"/>
</dbReference>
<dbReference type="Proteomes" id="UP000012675">
    <property type="component" value="Chromosome"/>
</dbReference>
<protein>
    <submittedName>
        <fullName evidence="4">Spx/MgsR family transcriptional regulator</fullName>
    </submittedName>
</protein>
<reference evidence="4 5" key="2">
    <citation type="submission" date="2013-03" db="EMBL/GenBank/DDBJ databases">
        <title>The Genome Sequence of Enterococcus casseliflavus EC20 (899205).</title>
        <authorList>
            <consortium name="The Broad Institute Genomics Platform"/>
            <consortium name="The Broad Institute Genome Sequencing Center for Infectious Disease"/>
            <person name="Russ C."/>
            <person name="Feldgarden M."/>
            <person name="Gilmore M."/>
            <person name="Manson J."/>
            <person name="Palmer K."/>
            <person name="Carniol K."/>
            <person name="Walker B."/>
            <person name="Young S.K."/>
            <person name="Zeng Q."/>
            <person name="Gargeya S."/>
            <person name="Fitzgerald M."/>
            <person name="Haas B."/>
            <person name="Abouelleil A."/>
            <person name="Allen A.W."/>
            <person name="Alvarado L."/>
            <person name="Arachchi H.M."/>
            <person name="Berlin A.M."/>
            <person name="Chapman S.B."/>
            <person name="Gainer-Dewar J."/>
            <person name="Goldberg J."/>
            <person name="Griggs A."/>
            <person name="Gujja S."/>
            <person name="Hansen M."/>
            <person name="Howarth C."/>
            <person name="Imamovic A."/>
            <person name="Ireland A."/>
            <person name="Larimer J."/>
            <person name="McCowan C."/>
            <person name="Murphy C."/>
            <person name="Pearson M."/>
            <person name="Poon T.W."/>
            <person name="Priest M."/>
            <person name="Roberts A."/>
            <person name="Saif S."/>
            <person name="Shea T."/>
            <person name="Sisk P."/>
            <person name="Sykes S."/>
            <person name="Wortman J."/>
            <person name="Nusbaum C."/>
            <person name="Birren B."/>
        </authorList>
    </citation>
    <scope>NUCLEOTIDE SEQUENCE [LARGE SCALE GENOMIC DNA]</scope>
    <source>
        <strain evidence="4 5">EC20</strain>
    </source>
</reference>
<comment type="similarity">
    <text evidence="3">Belongs to the ArsC family.</text>
</comment>
<dbReference type="KEGG" id="ecas:ECBG_02370"/>
<keyword evidence="2" id="KW-0676">Redox-active center</keyword>
<dbReference type="PANTHER" id="PTHR30041">
    <property type="entry name" value="ARSENATE REDUCTASE"/>
    <property type="match status" value="1"/>
</dbReference>
<accession>C9AB42</accession>
<dbReference type="PANTHER" id="PTHR30041:SF8">
    <property type="entry name" value="PROTEIN YFFB"/>
    <property type="match status" value="1"/>
</dbReference>
<dbReference type="SUPFAM" id="SSF52833">
    <property type="entry name" value="Thioredoxin-like"/>
    <property type="match status" value="1"/>
</dbReference>
<dbReference type="RefSeq" id="WP_015510438.1">
    <property type="nucleotide sequence ID" value="NC_020995.1"/>
</dbReference>
<dbReference type="EMBL" id="CP004856">
    <property type="protein sequence ID" value="EEV40101.1"/>
    <property type="molecule type" value="Genomic_DNA"/>
</dbReference>
<dbReference type="HOGENOM" id="CLU_116644_2_0_9"/>
<dbReference type="AlphaFoldDB" id="C9AB42"/>
<dbReference type="PROSITE" id="PS51353">
    <property type="entry name" value="ARSC"/>
    <property type="match status" value="1"/>
</dbReference>
<evidence type="ECO:0000313" key="5">
    <source>
        <dbReference type="Proteomes" id="UP000012675"/>
    </source>
</evidence>
<dbReference type="InterPro" id="IPR006504">
    <property type="entry name" value="Tscrpt_reg_Spx/MgsR"/>
</dbReference>
<keyword evidence="1" id="KW-1015">Disulfide bond</keyword>
<evidence type="ECO:0000256" key="3">
    <source>
        <dbReference type="PROSITE-ProRule" id="PRU01282"/>
    </source>
</evidence>
<gene>
    <name evidence="4" type="ORF">ECBG_02370</name>
</gene>
<organism evidence="4 5">
    <name type="scientific">Enterococcus casseliflavus EC20</name>
    <dbReference type="NCBI Taxonomy" id="565655"/>
    <lineage>
        <taxon>Bacteria</taxon>
        <taxon>Bacillati</taxon>
        <taxon>Bacillota</taxon>
        <taxon>Bacilli</taxon>
        <taxon>Lactobacillales</taxon>
        <taxon>Enterococcaceae</taxon>
        <taxon>Enterococcus</taxon>
    </lineage>
</organism>
<evidence type="ECO:0000313" key="4">
    <source>
        <dbReference type="EMBL" id="EEV40101.1"/>
    </source>
</evidence>
<proteinExistence type="inferred from homology"/>
<dbReference type="Pfam" id="PF03960">
    <property type="entry name" value="ArsC"/>
    <property type="match status" value="1"/>
</dbReference>
<name>C9AB42_ENTCA</name>
<evidence type="ECO:0000256" key="2">
    <source>
        <dbReference type="ARBA" id="ARBA00023284"/>
    </source>
</evidence>
<keyword evidence="5" id="KW-1185">Reference proteome</keyword>
<sequence length="125" mass="14469">MITLYWYPKCSTCRNAKRWLEEHEIPFEAIDMVATPPQPEQLLAWIQSSEAPLTRFFNTSGMKYRELQLKEKVPTMTAQDAADVLATDGMLIKRPLLVSGDRFLINGFKENEYEGVLLESWKRNA</sequence>
<evidence type="ECO:0000256" key="1">
    <source>
        <dbReference type="ARBA" id="ARBA00023157"/>
    </source>
</evidence>
<dbReference type="eggNOG" id="COG1393">
    <property type="taxonomic scope" value="Bacteria"/>
</dbReference>
<reference evidence="4 5" key="1">
    <citation type="submission" date="2009-02" db="EMBL/GenBank/DDBJ databases">
        <authorList>
            <consortium name="The Broad Institute Genome Sequencing Platform"/>
            <person name="Feldgarden M."/>
            <person name="Young S.K."/>
            <person name="Kodira C.D."/>
            <person name="Zeng Q."/>
            <person name="Koehrsen M."/>
            <person name="Alvarado L."/>
            <person name="Berlin A."/>
            <person name="Borenstein D."/>
            <person name="Chen Z."/>
            <person name="Engels R."/>
            <person name="Freedman E."/>
            <person name="Gellesch M."/>
            <person name="Goldberg J."/>
            <person name="Griggs A."/>
            <person name="Gujja S."/>
            <person name="Heiman D."/>
            <person name="Hepburn T."/>
            <person name="Howarth C."/>
            <person name="Jen D."/>
            <person name="Larson L."/>
            <person name="Lewis B."/>
            <person name="Mehta T."/>
            <person name="Park D."/>
            <person name="Pearson M."/>
            <person name="Roberts A."/>
            <person name="Saif S."/>
            <person name="Shea T."/>
            <person name="Shenoy N."/>
            <person name="Sisk P."/>
            <person name="Stolte C."/>
            <person name="Sykes S."/>
            <person name="Walk T."/>
            <person name="White J."/>
            <person name="Yandava C."/>
            <person name="Gilmore M."/>
            <person name="Manson J."/>
            <person name="Palmer K."/>
            <person name="Carniol K."/>
            <person name="Lander E."/>
            <person name="Nusbaum C."/>
            <person name="Galagan J."/>
            <person name="Birren B."/>
        </authorList>
    </citation>
    <scope>NUCLEOTIDE SEQUENCE [LARGE SCALE GENOMIC DNA]</scope>
    <source>
        <strain evidence="4 5">EC20</strain>
    </source>
</reference>
<dbReference type="InterPro" id="IPR036249">
    <property type="entry name" value="Thioredoxin-like_sf"/>
</dbReference>
<dbReference type="InterPro" id="IPR006660">
    <property type="entry name" value="Arsenate_reductase-like"/>
</dbReference>
<dbReference type="GeneID" id="15143389"/>